<dbReference type="InterPro" id="IPR003715">
    <property type="entry name" value="Poly_export_N"/>
</dbReference>
<dbReference type="Pfam" id="PF10531">
    <property type="entry name" value="SLBB"/>
    <property type="match status" value="1"/>
</dbReference>
<dbReference type="EMBL" id="JBAFVH010000007">
    <property type="protein sequence ID" value="MFG1373085.1"/>
    <property type="molecule type" value="Genomic_DNA"/>
</dbReference>
<dbReference type="PANTHER" id="PTHR33619:SF3">
    <property type="entry name" value="POLYSACCHARIDE EXPORT PROTEIN GFCE-RELATED"/>
    <property type="match status" value="1"/>
</dbReference>
<dbReference type="Proteomes" id="UP001604002">
    <property type="component" value="Unassembled WGS sequence"/>
</dbReference>
<dbReference type="InterPro" id="IPR049712">
    <property type="entry name" value="Poly_export"/>
</dbReference>
<keyword evidence="1" id="KW-0732">Signal</keyword>
<evidence type="ECO:0000259" key="3">
    <source>
        <dbReference type="Pfam" id="PF10531"/>
    </source>
</evidence>
<feature type="domain" description="Polysaccharide export protein N-terminal" evidence="2">
    <location>
        <begin position="82"/>
        <end position="155"/>
    </location>
</feature>
<evidence type="ECO:0000313" key="5">
    <source>
        <dbReference type="Proteomes" id="UP001604002"/>
    </source>
</evidence>
<dbReference type="Gene3D" id="3.30.1950.10">
    <property type="entry name" value="wza like domain"/>
    <property type="match status" value="1"/>
</dbReference>
<name>A0ABW6ZYI2_9HYPH</name>
<keyword evidence="5" id="KW-1185">Reference proteome</keyword>
<dbReference type="InterPro" id="IPR019554">
    <property type="entry name" value="Soluble_ligand-bd"/>
</dbReference>
<dbReference type="Pfam" id="PF02563">
    <property type="entry name" value="Poly_export"/>
    <property type="match status" value="1"/>
</dbReference>
<sequence length="288" mass="31021">MVLPQCGVLNTARGPAGEHQPANGGGRIRRRTAIAFAALGLALNGCAAIASSQSTGTEPFTTGHELRFTEVNAERFKPWNDQVPSYRLGPGDKIKIKYFITREMDEDLTVSPDGSIAPRAIGQIRVEGSTLSGVQDYVRRESRKELADQKVVVALEEASSARVYVGGMVAHPGAFKLADMGTSVLQGILLAGGFTEDSRTGQVALIRRGPNNEPMLRLVNVRDVIQTGFDANDVPLVSGDIIYVPRSSIAEVNLWIDQFINKVVPFQRQFSYTIGSYSTTGGGTSILP</sequence>
<accession>A0ABW6ZYI2</accession>
<proteinExistence type="predicted"/>
<evidence type="ECO:0000259" key="2">
    <source>
        <dbReference type="Pfam" id="PF02563"/>
    </source>
</evidence>
<feature type="domain" description="Soluble ligand binding" evidence="3">
    <location>
        <begin position="162"/>
        <end position="215"/>
    </location>
</feature>
<evidence type="ECO:0000256" key="1">
    <source>
        <dbReference type="ARBA" id="ARBA00022729"/>
    </source>
</evidence>
<protein>
    <submittedName>
        <fullName evidence="4">Polysaccharide biosynthesis/export family protein</fullName>
    </submittedName>
</protein>
<reference evidence="4 5" key="1">
    <citation type="submission" date="2024-02" db="EMBL/GenBank/DDBJ databases">
        <title>Expansion and revision of Xanthobacter and proposal of Roseixanthobacter gen. nov.</title>
        <authorList>
            <person name="Soltysiak M.P.M."/>
            <person name="Jalihal A."/>
            <person name="Ory A."/>
            <person name="Chrisophersen C."/>
            <person name="Lee A.D."/>
            <person name="Boulton J."/>
            <person name="Springer M."/>
        </authorList>
    </citation>
    <scope>NUCLEOTIDE SEQUENCE [LARGE SCALE GENOMIC DNA]</scope>
    <source>
        <strain evidence="4 5">23A</strain>
    </source>
</reference>
<dbReference type="RefSeq" id="WP_393992908.1">
    <property type="nucleotide sequence ID" value="NZ_JBAFVH010000007.1"/>
</dbReference>
<gene>
    <name evidence="4" type="ORF">V5F32_12995</name>
</gene>
<organism evidence="4 5">
    <name type="scientific">Xanthobacter oligotrophicus</name>
    <dbReference type="NCBI Taxonomy" id="2607286"/>
    <lineage>
        <taxon>Bacteria</taxon>
        <taxon>Pseudomonadati</taxon>
        <taxon>Pseudomonadota</taxon>
        <taxon>Alphaproteobacteria</taxon>
        <taxon>Hyphomicrobiales</taxon>
        <taxon>Xanthobacteraceae</taxon>
        <taxon>Xanthobacter</taxon>
    </lineage>
</organism>
<comment type="caution">
    <text evidence="4">The sequence shown here is derived from an EMBL/GenBank/DDBJ whole genome shotgun (WGS) entry which is preliminary data.</text>
</comment>
<evidence type="ECO:0000313" key="4">
    <source>
        <dbReference type="EMBL" id="MFG1373085.1"/>
    </source>
</evidence>
<dbReference type="PANTHER" id="PTHR33619">
    <property type="entry name" value="POLYSACCHARIDE EXPORT PROTEIN GFCE-RELATED"/>
    <property type="match status" value="1"/>
</dbReference>
<dbReference type="Gene3D" id="3.10.560.10">
    <property type="entry name" value="Outer membrane lipoprotein wza domain like"/>
    <property type="match status" value="1"/>
</dbReference>